<dbReference type="STRING" id="135651.G0PJV7"/>
<feature type="transmembrane region" description="Helical" evidence="6">
    <location>
        <begin position="16"/>
        <end position="36"/>
    </location>
</feature>
<feature type="transmembrane region" description="Helical" evidence="6">
    <location>
        <begin position="333"/>
        <end position="355"/>
    </location>
</feature>
<keyword evidence="9" id="KW-1185">Reference proteome</keyword>
<evidence type="ECO:0000256" key="3">
    <source>
        <dbReference type="ARBA" id="ARBA00022692"/>
    </source>
</evidence>
<feature type="transmembrane region" description="Helical" evidence="6">
    <location>
        <begin position="306"/>
        <end position="327"/>
    </location>
</feature>
<dbReference type="InParanoid" id="G0PJV7"/>
<dbReference type="Proteomes" id="UP000008068">
    <property type="component" value="Unassembled WGS sequence"/>
</dbReference>
<keyword evidence="4 6" id="KW-1133">Transmembrane helix</keyword>
<dbReference type="PANTHER" id="PTHR31102:SF1">
    <property type="entry name" value="CATION_H+ EXCHANGER DOMAIN-CONTAINING PROTEIN"/>
    <property type="match status" value="1"/>
</dbReference>
<dbReference type="AlphaFoldDB" id="G0PJV7"/>
<feature type="transmembrane region" description="Helical" evidence="6">
    <location>
        <begin position="252"/>
        <end position="270"/>
    </location>
</feature>
<feature type="transmembrane region" description="Helical" evidence="6">
    <location>
        <begin position="403"/>
        <end position="426"/>
    </location>
</feature>
<feature type="domain" description="Cation/H+ exchanger transmembrane" evidence="7">
    <location>
        <begin position="88"/>
        <end position="419"/>
    </location>
</feature>
<dbReference type="GO" id="GO:0016020">
    <property type="term" value="C:membrane"/>
    <property type="evidence" value="ECO:0007669"/>
    <property type="project" value="UniProtKB-SubCell"/>
</dbReference>
<dbReference type="OrthoDB" id="423807at2759"/>
<dbReference type="GO" id="GO:1902600">
    <property type="term" value="P:proton transmembrane transport"/>
    <property type="evidence" value="ECO:0007669"/>
    <property type="project" value="InterPro"/>
</dbReference>
<feature type="transmembrane region" description="Helical" evidence="6">
    <location>
        <begin position="220"/>
        <end position="240"/>
    </location>
</feature>
<evidence type="ECO:0000259" key="7">
    <source>
        <dbReference type="Pfam" id="PF00999"/>
    </source>
</evidence>
<evidence type="ECO:0000313" key="8">
    <source>
        <dbReference type="EMBL" id="EGT60321.1"/>
    </source>
</evidence>
<dbReference type="GO" id="GO:0015297">
    <property type="term" value="F:antiporter activity"/>
    <property type="evidence" value="ECO:0007669"/>
    <property type="project" value="InterPro"/>
</dbReference>
<dbReference type="PANTHER" id="PTHR31102">
    <property type="match status" value="1"/>
</dbReference>
<dbReference type="InterPro" id="IPR051843">
    <property type="entry name" value="CPA1_transporter"/>
</dbReference>
<feature type="transmembrane region" description="Helical" evidence="6">
    <location>
        <begin position="144"/>
        <end position="163"/>
    </location>
</feature>
<feature type="transmembrane region" description="Helical" evidence="6">
    <location>
        <begin position="118"/>
        <end position="138"/>
    </location>
</feature>
<dbReference type="eggNOG" id="KOG3826">
    <property type="taxonomic scope" value="Eukaryota"/>
</dbReference>
<feature type="transmembrane region" description="Helical" evidence="6">
    <location>
        <begin position="89"/>
        <end position="111"/>
    </location>
</feature>
<dbReference type="InterPro" id="IPR006153">
    <property type="entry name" value="Cation/H_exchanger_TM"/>
</dbReference>
<comment type="subcellular location">
    <subcellularLocation>
        <location evidence="1">Membrane</location>
        <topology evidence="1">Multi-pass membrane protein</topology>
    </subcellularLocation>
</comment>
<keyword evidence="3 6" id="KW-0812">Transmembrane</keyword>
<name>G0PJV7_CAEBE</name>
<gene>
    <name evidence="8" type="ORF">CAEBREN_15021</name>
</gene>
<sequence>MTSLARIHSFFNNTEVCLYVCLYVCMSVCLSVCTSVHPDVSLLFQINSIITVSLLFISSYTAIVTLLVIRNVEILNQFFELPPFLETMIRKVALTMIVIRWGLATDLHFLFRNSITPVSIALISVIGEIIAVTAASFFILNISFIMSVFCALILVIVSPAVTVPSMISFKEAGLGEMKKIPENVLAVCCVDNLFCVILFMVLSSIVFTDASISTTILLNIGTILLGILGGLLIGFILWIFPQSNTPNTELTRVLLIGTISISLMIGTYLIKYSCSGFISTLIISSMCSMKWKSNHELKTIESTFKFIWESFALPLLFICLGIKFQFSTLTLEIVLLCISVISIGLLVRTVFVMAVTHFSKFNFNEKIVIALSLLPRATFQADLAPTLLIMATPFPDKAKDAELIMKAAILSVLVTAPIFDILLNLVGKRCLGKNDRELPKDKLKAVFPDDEPLNPAVTSIEMSN</sequence>
<evidence type="ECO:0000256" key="5">
    <source>
        <dbReference type="ARBA" id="ARBA00023136"/>
    </source>
</evidence>
<keyword evidence="5 6" id="KW-0472">Membrane</keyword>
<evidence type="ECO:0000313" key="9">
    <source>
        <dbReference type="Proteomes" id="UP000008068"/>
    </source>
</evidence>
<comment type="similarity">
    <text evidence="2">Belongs to the monovalent cation:proton antiporter 1 (CPA1) transporter (TC 2.A.36) family.</text>
</comment>
<feature type="transmembrane region" description="Helical" evidence="6">
    <location>
        <begin position="48"/>
        <end position="69"/>
    </location>
</feature>
<dbReference type="Gene3D" id="1.20.1530.20">
    <property type="match status" value="1"/>
</dbReference>
<evidence type="ECO:0000256" key="6">
    <source>
        <dbReference type="SAM" id="Phobius"/>
    </source>
</evidence>
<feature type="transmembrane region" description="Helical" evidence="6">
    <location>
        <begin position="367"/>
        <end position="391"/>
    </location>
</feature>
<proteinExistence type="inferred from homology"/>
<evidence type="ECO:0000256" key="2">
    <source>
        <dbReference type="ARBA" id="ARBA00007367"/>
    </source>
</evidence>
<organism evidence="9">
    <name type="scientific">Caenorhabditis brenneri</name>
    <name type="common">Nematode worm</name>
    <dbReference type="NCBI Taxonomy" id="135651"/>
    <lineage>
        <taxon>Eukaryota</taxon>
        <taxon>Metazoa</taxon>
        <taxon>Ecdysozoa</taxon>
        <taxon>Nematoda</taxon>
        <taxon>Chromadorea</taxon>
        <taxon>Rhabditida</taxon>
        <taxon>Rhabditina</taxon>
        <taxon>Rhabditomorpha</taxon>
        <taxon>Rhabditoidea</taxon>
        <taxon>Rhabditidae</taxon>
        <taxon>Peloderinae</taxon>
        <taxon>Caenorhabditis</taxon>
    </lineage>
</organism>
<dbReference type="EMBL" id="GL380759">
    <property type="protein sequence ID" value="EGT60321.1"/>
    <property type="molecule type" value="Genomic_DNA"/>
</dbReference>
<accession>G0PJV7</accession>
<evidence type="ECO:0000256" key="4">
    <source>
        <dbReference type="ARBA" id="ARBA00022989"/>
    </source>
</evidence>
<dbReference type="OMA" id="SIRWREN"/>
<feature type="transmembrane region" description="Helical" evidence="6">
    <location>
        <begin position="184"/>
        <end position="208"/>
    </location>
</feature>
<dbReference type="InterPro" id="IPR038770">
    <property type="entry name" value="Na+/solute_symporter_sf"/>
</dbReference>
<protein>
    <recommendedName>
        <fullName evidence="7">Cation/H+ exchanger transmembrane domain-containing protein</fullName>
    </recommendedName>
</protein>
<reference evidence="9" key="1">
    <citation type="submission" date="2011-07" db="EMBL/GenBank/DDBJ databases">
        <authorList>
            <consortium name="Caenorhabditis brenneri Sequencing and Analysis Consortium"/>
            <person name="Wilson R.K."/>
        </authorList>
    </citation>
    <scope>NUCLEOTIDE SEQUENCE [LARGE SCALE GENOMIC DNA]</scope>
    <source>
        <strain evidence="9">PB2801</strain>
    </source>
</reference>
<evidence type="ECO:0000256" key="1">
    <source>
        <dbReference type="ARBA" id="ARBA00004141"/>
    </source>
</evidence>
<dbReference type="HOGENOM" id="CLU_018415_4_0_1"/>
<dbReference type="Pfam" id="PF00999">
    <property type="entry name" value="Na_H_Exchanger"/>
    <property type="match status" value="1"/>
</dbReference>